<protein>
    <recommendedName>
        <fullName evidence="3">Serpin domain-containing protein</fullName>
    </recommendedName>
</protein>
<evidence type="ECO:0000313" key="2">
    <source>
        <dbReference type="Proteomes" id="UP000827892"/>
    </source>
</evidence>
<dbReference type="Proteomes" id="UP000827892">
    <property type="component" value="Chromosome I"/>
</dbReference>
<evidence type="ECO:0000313" key="1">
    <source>
        <dbReference type="EMBL" id="ULU13566.1"/>
    </source>
</evidence>
<dbReference type="AlphaFoldDB" id="A0AAE9DX33"/>
<evidence type="ECO:0008006" key="3">
    <source>
        <dbReference type="Google" id="ProtNLM"/>
    </source>
</evidence>
<sequence length="353" mass="40312">MPLHMPHDMHLRRKTSTFYGGKSKRAAVQHHCFATDSDGFYSCYRIDEEVSLSTHGMVRYVVPENSAPNWRASIALVSAMDCSFYWKTTHPATILDNWKFVDGKKKSRCTVISAKADFRMKNEMFRLESHVEGVHLLIFVEDAANAMNPKSLPSNIVDLVYESERWEQKVNEQIYLPKCTTSLPISLYDHSKHHGLNRLFSSEKSELGSMKTSKFDGSSAPNFVTLFDHYHKTVFDILPNPPNKTGLKKRQFDVLAPGKAHQCIEDSMAKLFGKFQDETSASTDPFFTYYEDHLHQNPGSLDYVDDKTAFDTGAPGINLAKPFYYVMMSRKFEDNFMIVCGGYFNNTIWANKA</sequence>
<organism evidence="1 2">
    <name type="scientific">Caenorhabditis briggsae</name>
    <dbReference type="NCBI Taxonomy" id="6238"/>
    <lineage>
        <taxon>Eukaryota</taxon>
        <taxon>Metazoa</taxon>
        <taxon>Ecdysozoa</taxon>
        <taxon>Nematoda</taxon>
        <taxon>Chromadorea</taxon>
        <taxon>Rhabditida</taxon>
        <taxon>Rhabditina</taxon>
        <taxon>Rhabditomorpha</taxon>
        <taxon>Rhabditoidea</taxon>
        <taxon>Rhabditidae</taxon>
        <taxon>Peloderinae</taxon>
        <taxon>Caenorhabditis</taxon>
    </lineage>
</organism>
<gene>
    <name evidence="1" type="ORF">L3Y34_016216</name>
</gene>
<accession>A0AAE9DX33</accession>
<dbReference type="EMBL" id="CP090891">
    <property type="protein sequence ID" value="ULU13566.1"/>
    <property type="molecule type" value="Genomic_DNA"/>
</dbReference>
<name>A0AAE9DX33_CAEBR</name>
<reference evidence="1 2" key="1">
    <citation type="submission" date="2022-05" db="EMBL/GenBank/DDBJ databases">
        <title>Chromosome-level reference genomes for two strains of Caenorhabditis briggsae: an improved platform for comparative genomics.</title>
        <authorList>
            <person name="Stevens L."/>
            <person name="Andersen E.C."/>
        </authorList>
    </citation>
    <scope>NUCLEOTIDE SEQUENCE [LARGE SCALE GENOMIC DNA]</scope>
    <source>
        <strain evidence="1">QX1410_ONT</strain>
        <tissue evidence="1">Whole-organism</tissue>
    </source>
</reference>
<dbReference type="SUPFAM" id="SSF56574">
    <property type="entry name" value="Serpins"/>
    <property type="match status" value="1"/>
</dbReference>
<proteinExistence type="predicted"/>
<dbReference type="InterPro" id="IPR036186">
    <property type="entry name" value="Serpin_sf"/>
</dbReference>